<gene>
    <name evidence="4" type="ORF">B0T14DRAFT_490474</name>
</gene>
<keyword evidence="1" id="KW-0863">Zinc-finger</keyword>
<keyword evidence="1" id="KW-0862">Zinc</keyword>
<keyword evidence="1" id="KW-0479">Metal-binding</keyword>
<accession>A0AA39XDM9</accession>
<feature type="domain" description="C3H1-type" evidence="3">
    <location>
        <begin position="266"/>
        <end position="294"/>
    </location>
</feature>
<evidence type="ECO:0000313" key="5">
    <source>
        <dbReference type="Proteomes" id="UP001175000"/>
    </source>
</evidence>
<feature type="compositionally biased region" description="Polar residues" evidence="2">
    <location>
        <begin position="181"/>
        <end position="201"/>
    </location>
</feature>
<keyword evidence="5" id="KW-1185">Reference proteome</keyword>
<protein>
    <recommendedName>
        <fullName evidence="3">C3H1-type domain-containing protein</fullName>
    </recommendedName>
</protein>
<feature type="region of interest" description="Disordered" evidence="2">
    <location>
        <begin position="181"/>
        <end position="210"/>
    </location>
</feature>
<dbReference type="Proteomes" id="UP001175000">
    <property type="component" value="Unassembled WGS sequence"/>
</dbReference>
<name>A0AA39XDM9_9PEZI</name>
<organism evidence="4 5">
    <name type="scientific">Immersiella caudata</name>
    <dbReference type="NCBI Taxonomy" id="314043"/>
    <lineage>
        <taxon>Eukaryota</taxon>
        <taxon>Fungi</taxon>
        <taxon>Dikarya</taxon>
        <taxon>Ascomycota</taxon>
        <taxon>Pezizomycotina</taxon>
        <taxon>Sordariomycetes</taxon>
        <taxon>Sordariomycetidae</taxon>
        <taxon>Sordariales</taxon>
        <taxon>Lasiosphaeriaceae</taxon>
        <taxon>Immersiella</taxon>
    </lineage>
</organism>
<evidence type="ECO:0000259" key="3">
    <source>
        <dbReference type="PROSITE" id="PS50103"/>
    </source>
</evidence>
<feature type="zinc finger region" description="C3H1-type" evidence="1">
    <location>
        <begin position="266"/>
        <end position="294"/>
    </location>
</feature>
<feature type="region of interest" description="Disordered" evidence="2">
    <location>
        <begin position="462"/>
        <end position="488"/>
    </location>
</feature>
<comment type="caution">
    <text evidence="4">The sequence shown here is derived from an EMBL/GenBank/DDBJ whole genome shotgun (WGS) entry which is preliminary data.</text>
</comment>
<proteinExistence type="predicted"/>
<feature type="region of interest" description="Disordered" evidence="2">
    <location>
        <begin position="106"/>
        <end position="136"/>
    </location>
</feature>
<evidence type="ECO:0000256" key="1">
    <source>
        <dbReference type="PROSITE-ProRule" id="PRU00723"/>
    </source>
</evidence>
<feature type="region of interest" description="Disordered" evidence="2">
    <location>
        <begin position="550"/>
        <end position="571"/>
    </location>
</feature>
<sequence length="571" mass="59891">MTPQPLFFLVRPGVTVQTPSGPMQTQPGSIVPLIATDELPDWIDIAGAPRELTVQQTIGLANLGSFIKAEGHYPVRIAYDSPGDDSSSDGEGVKPSWADLVEDMEGDRGDQEGAAKVASAAGPTPVVPPTPAVSPAQLNAHPAVQSQPTMHLPLRTSVKATDIHPADRMKAHWNAGQHNRTAGLSASTHNKQAISTVQPDSRTAAESPGVRSIEEDMLALSEVVLEETRERARLRANTAVKSSKPTPLVYQATTPSTAASPQPTPQSVDEYCRHWCHYGTCKWGLQCRYKHSMPTTPSGLLEVGLSEFPTWWLAKVFVGDAPSLSAASQNHPTTHANVDINLAAAAAAAALGLGGLGGLTPYPSQANAQNLGLNQARDYYARQLGVMRGMGLGLGAQGGGIGGLSNKKLKTQLRDAVGLLRELGLTMALSSVKRKERKPKDVSPLDRGGKMKVAVAMEGSGDVRVQQQQKGDGHVQGQGLGHAQGAQQAQADAQANIIASEATGSVLQAQQQQQQAQTPITQAVHGVSDATDAKTGSQISKQGVVVVLPPPHPAVPSAAATQSQSQELVDV</sequence>
<feature type="compositionally biased region" description="Polar residues" evidence="2">
    <location>
        <begin position="561"/>
        <end position="571"/>
    </location>
</feature>
<dbReference type="EMBL" id="JAULSU010000001">
    <property type="protein sequence ID" value="KAK0632043.1"/>
    <property type="molecule type" value="Genomic_DNA"/>
</dbReference>
<dbReference type="AlphaFoldDB" id="A0AA39XDM9"/>
<dbReference type="PROSITE" id="PS50103">
    <property type="entry name" value="ZF_C3H1"/>
    <property type="match status" value="1"/>
</dbReference>
<reference evidence="4" key="1">
    <citation type="submission" date="2023-06" db="EMBL/GenBank/DDBJ databases">
        <title>Genome-scale phylogeny and comparative genomics of the fungal order Sordariales.</title>
        <authorList>
            <consortium name="Lawrence Berkeley National Laboratory"/>
            <person name="Hensen N."/>
            <person name="Bonometti L."/>
            <person name="Westerberg I."/>
            <person name="Brannstrom I.O."/>
            <person name="Guillou S."/>
            <person name="Cros-Aarteil S."/>
            <person name="Calhoun S."/>
            <person name="Haridas S."/>
            <person name="Kuo A."/>
            <person name="Mondo S."/>
            <person name="Pangilinan J."/>
            <person name="Riley R."/>
            <person name="Labutti K."/>
            <person name="Andreopoulos B."/>
            <person name="Lipzen A."/>
            <person name="Chen C."/>
            <person name="Yanf M."/>
            <person name="Daum C."/>
            <person name="Ng V."/>
            <person name="Clum A."/>
            <person name="Steindorff A."/>
            <person name="Ohm R."/>
            <person name="Martin F."/>
            <person name="Silar P."/>
            <person name="Natvig D."/>
            <person name="Lalanne C."/>
            <person name="Gautier V."/>
            <person name="Ament-Velasquez S.L."/>
            <person name="Kruys A."/>
            <person name="Hutchinson M.I."/>
            <person name="Powell A.J."/>
            <person name="Barry K."/>
            <person name="Miller A.N."/>
            <person name="Grigoriev I.V."/>
            <person name="Debuchy R."/>
            <person name="Gladieux P."/>
            <person name="Thoren M.H."/>
            <person name="Johannesson H."/>
        </authorList>
    </citation>
    <scope>NUCLEOTIDE SEQUENCE</scope>
    <source>
        <strain evidence="4">CBS 606.72</strain>
    </source>
</reference>
<dbReference type="InterPro" id="IPR000571">
    <property type="entry name" value="Znf_CCCH"/>
</dbReference>
<dbReference type="GO" id="GO:0008270">
    <property type="term" value="F:zinc ion binding"/>
    <property type="evidence" value="ECO:0007669"/>
    <property type="project" value="UniProtKB-KW"/>
</dbReference>
<evidence type="ECO:0000313" key="4">
    <source>
        <dbReference type="EMBL" id="KAK0632043.1"/>
    </source>
</evidence>
<evidence type="ECO:0000256" key="2">
    <source>
        <dbReference type="SAM" id="MobiDB-lite"/>
    </source>
</evidence>